<reference evidence="10" key="1">
    <citation type="journal article" date="2010" name="Science">
        <title>The genome of the Western clawed frog Xenopus tropicalis.</title>
        <authorList>
            <person name="Hellsten U."/>
            <person name="Harland R.M."/>
            <person name="Gilchrist M.J."/>
            <person name="Hendrix D."/>
            <person name="Jurka J."/>
            <person name="Kapitonov V."/>
            <person name="Ovcharenko I."/>
            <person name="Putnam N.H."/>
            <person name="Shu S."/>
            <person name="Taher L."/>
            <person name="Blitz I.L."/>
            <person name="Blumberg B."/>
            <person name="Dichmann D.S."/>
            <person name="Dubchak I."/>
            <person name="Amaya E."/>
            <person name="Detter J.C."/>
            <person name="Fletcher R."/>
            <person name="Gerhard D.S."/>
            <person name="Goodstein D."/>
            <person name="Graves T."/>
            <person name="Grigoriev I.V."/>
            <person name="Grimwood J."/>
            <person name="Kawashima T."/>
            <person name="Lindquist E."/>
            <person name="Lucas S.M."/>
            <person name="Mead P.E."/>
            <person name="Mitros T."/>
            <person name="Ogino H."/>
            <person name="Ohta Y."/>
            <person name="Poliakov A.V."/>
            <person name="Pollet N."/>
            <person name="Robert J."/>
            <person name="Salamov A."/>
            <person name="Sater A.K."/>
            <person name="Schmutz J."/>
            <person name="Terry A."/>
            <person name="Vize P.D."/>
            <person name="Warren W.C."/>
            <person name="Wells D."/>
            <person name="Wills A."/>
            <person name="Wilson R.K."/>
            <person name="Zimmerman L.B."/>
            <person name="Zorn A.M."/>
            <person name="Grainger R."/>
            <person name="Grammer T."/>
            <person name="Khokha M.K."/>
            <person name="Richardson P.M."/>
            <person name="Rokhsar D.S."/>
        </authorList>
    </citation>
    <scope>NUCLEOTIDE SEQUENCE [LARGE SCALE GENOMIC DNA]</scope>
    <source>
        <strain evidence="10">Nigerian</strain>
    </source>
</reference>
<keyword evidence="3" id="KW-0719">Serine esterase</keyword>
<evidence type="ECO:0000256" key="5">
    <source>
        <dbReference type="ARBA" id="ARBA00039155"/>
    </source>
</evidence>
<evidence type="ECO:0000313" key="10">
    <source>
        <dbReference type="Ensembl" id="ENSXETP00000051350"/>
    </source>
</evidence>
<accession>F7E5S0</accession>
<dbReference type="HOGENOM" id="CLU_051938_2_3_1"/>
<evidence type="ECO:0000256" key="6">
    <source>
        <dbReference type="ARBA" id="ARBA00051142"/>
    </source>
</evidence>
<keyword evidence="4" id="KW-0378">Hydrolase</keyword>
<dbReference type="SUPFAM" id="SSF53474">
    <property type="entry name" value="alpha/beta-Hydrolases"/>
    <property type="match status" value="1"/>
</dbReference>
<dbReference type="PANTHER" id="PTHR48070">
    <property type="entry name" value="ESTERASE OVCA2"/>
    <property type="match status" value="1"/>
</dbReference>
<dbReference type="FunCoup" id="F7E5S0">
    <property type="interactions" value="1429"/>
</dbReference>
<dbReference type="Gene3D" id="3.40.50.1820">
    <property type="entry name" value="alpha/beta hydrolase"/>
    <property type="match status" value="1"/>
</dbReference>
<proteinExistence type="inferred from homology"/>
<evidence type="ECO:0000256" key="3">
    <source>
        <dbReference type="ARBA" id="ARBA00022487"/>
    </source>
</evidence>
<dbReference type="EC" id="3.1.1.1" evidence="5"/>
<dbReference type="GeneTree" id="ENSGT00390000003541"/>
<dbReference type="Bgee" id="ENSXETG00000023819">
    <property type="expression patterns" value="Expressed in testis and 12 other cell types or tissues"/>
</dbReference>
<dbReference type="Ensembl" id="ENSXETT00000051350">
    <property type="protein sequence ID" value="ENSXETP00000051350"/>
    <property type="gene ID" value="ENSXETG00000023819"/>
</dbReference>
<evidence type="ECO:0000256" key="8">
    <source>
        <dbReference type="ARBA" id="ARBA00093679"/>
    </source>
</evidence>
<name>F7E5S0_XENTR</name>
<feature type="domain" description="Serine hydrolase" evidence="9">
    <location>
        <begin position="63"/>
        <end position="267"/>
    </location>
</feature>
<dbReference type="PANTHER" id="PTHR48070:SF6">
    <property type="entry name" value="ESTERASE OVCA2"/>
    <property type="match status" value="1"/>
</dbReference>
<protein>
    <recommendedName>
        <fullName evidence="2">Esterase OVCA2</fullName>
        <ecNumber evidence="5">3.1.1.1</ecNumber>
    </recommendedName>
    <alternativeName>
        <fullName evidence="8">OVCA2 serine hydrolase domain-containing protein</fullName>
    </alternativeName>
</protein>
<dbReference type="Xenbase" id="XB-GENE-978283">
    <property type="gene designation" value="ovca2"/>
</dbReference>
<dbReference type="PROSITE" id="PS51257">
    <property type="entry name" value="PROKAR_LIPOPROTEIN"/>
    <property type="match status" value="1"/>
</dbReference>
<evidence type="ECO:0000256" key="1">
    <source>
        <dbReference type="ARBA" id="ARBA00005863"/>
    </source>
</evidence>
<comment type="function">
    <text evidence="7">Exhibits ester hydrolase activity with a strong preference for long-chain alkyl ester substrates and high selectivity against a variety of short, branched, and substituted esters. Is able to hydrolyze ester bonds within a wide range of p-nitrophenyl derivatives (C2-C14) in vitro, with a strong preference toward substrates of &gt;8 carbons.</text>
</comment>
<organism evidence="10">
    <name type="scientific">Xenopus tropicalis</name>
    <name type="common">Western clawed frog</name>
    <name type="synonym">Silurana tropicalis</name>
    <dbReference type="NCBI Taxonomy" id="8364"/>
    <lineage>
        <taxon>Eukaryota</taxon>
        <taxon>Metazoa</taxon>
        <taxon>Chordata</taxon>
        <taxon>Craniata</taxon>
        <taxon>Vertebrata</taxon>
        <taxon>Euteleostomi</taxon>
        <taxon>Amphibia</taxon>
        <taxon>Batrachia</taxon>
        <taxon>Anura</taxon>
        <taxon>Pipoidea</taxon>
        <taxon>Pipidae</taxon>
        <taxon>Xenopodinae</taxon>
        <taxon>Xenopus</taxon>
        <taxon>Silurana</taxon>
    </lineage>
</organism>
<comment type="similarity">
    <text evidence="1">Belongs to the LovG family.</text>
</comment>
<dbReference type="AlphaFoldDB" id="F7E5S0"/>
<dbReference type="Pfam" id="PF03959">
    <property type="entry name" value="FSH1"/>
    <property type="match status" value="1"/>
</dbReference>
<dbReference type="GO" id="GO:0106435">
    <property type="term" value="F:carboxylesterase activity"/>
    <property type="evidence" value="ECO:0007669"/>
    <property type="project" value="UniProtKB-EC"/>
</dbReference>
<dbReference type="ESTHER" id="xentr-ovca2">
    <property type="family name" value="FSH1"/>
</dbReference>
<dbReference type="InParanoid" id="F7E5S0"/>
<sequence>MRYIYAPIGCQLIVQQTLSCSCCSITVLTPVSQSASAGFHFLVSGCTNMAATETPGAAQKRVLRVLALHGYRQNERSFRERTGALRKRLRGRADLITFSAPLLVPDPDAEPGAGVPDSLQDESRGWWFSNPEQNSFDAMEESNTCSGLEASLDTVAKAFSELGPFDGILGFSQGAALVAIICALKQQGDPRFHFDFAILVAGFKSLSTDHTKHYQQPITVPSLHVIGETDRVISAAMSQELVSHFENPVILMHSGGHYVPACAPQKKVYWEFLDKFLT</sequence>
<evidence type="ECO:0000256" key="4">
    <source>
        <dbReference type="ARBA" id="ARBA00022801"/>
    </source>
</evidence>
<dbReference type="FunFam" id="3.40.50.1820:FF:000073">
    <property type="entry name" value="esterase OVCA2 isoform X6"/>
    <property type="match status" value="1"/>
</dbReference>
<evidence type="ECO:0000256" key="7">
    <source>
        <dbReference type="ARBA" id="ARBA00093420"/>
    </source>
</evidence>
<comment type="catalytic activity">
    <reaction evidence="6">
        <text>a carboxylic ester + H2O = an alcohol + a carboxylate + H(+)</text>
        <dbReference type="Rhea" id="RHEA:21164"/>
        <dbReference type="ChEBI" id="CHEBI:15377"/>
        <dbReference type="ChEBI" id="CHEBI:15378"/>
        <dbReference type="ChEBI" id="CHEBI:29067"/>
        <dbReference type="ChEBI" id="CHEBI:30879"/>
        <dbReference type="ChEBI" id="CHEBI:33308"/>
        <dbReference type="EC" id="3.1.1.1"/>
    </reaction>
</comment>
<evidence type="ECO:0000256" key="2">
    <source>
        <dbReference type="ARBA" id="ARBA00021974"/>
    </source>
</evidence>
<dbReference type="InterPro" id="IPR050593">
    <property type="entry name" value="LovG"/>
</dbReference>
<evidence type="ECO:0000259" key="9">
    <source>
        <dbReference type="Pfam" id="PF03959"/>
    </source>
</evidence>
<gene>
    <name evidence="10" type="primary">ovca2</name>
</gene>
<reference evidence="10" key="2">
    <citation type="submission" date="2011-06" db="UniProtKB">
        <authorList>
            <consortium name="Ensembl"/>
        </authorList>
    </citation>
    <scope>IDENTIFICATION</scope>
</reference>
<dbReference type="InterPro" id="IPR029058">
    <property type="entry name" value="AB_hydrolase_fold"/>
</dbReference>
<dbReference type="InterPro" id="IPR005645">
    <property type="entry name" value="FSH-like_dom"/>
</dbReference>